<accession>A0ABW2VW25</accession>
<evidence type="ECO:0000313" key="3">
    <source>
        <dbReference type="Proteomes" id="UP001596957"/>
    </source>
</evidence>
<dbReference type="EMBL" id="JBHTEC010000008">
    <property type="protein sequence ID" value="MFD0288610.1"/>
    <property type="molecule type" value="Genomic_DNA"/>
</dbReference>
<sequence length="41" mass="4445">MSCPFGGCKKSGNGREWGEFGFHDHLEIKGTLGYAPDRATS</sequence>
<dbReference type="InterPro" id="IPR016161">
    <property type="entry name" value="Ald_DH/histidinol_DH"/>
</dbReference>
<keyword evidence="3" id="KW-1185">Reference proteome</keyword>
<dbReference type="Gene3D" id="3.40.605.10">
    <property type="entry name" value="Aldehyde Dehydrogenase, Chain A, domain 1"/>
    <property type="match status" value="1"/>
</dbReference>
<protein>
    <recommendedName>
        <fullName evidence="4">Aldehyde dehydrogenase domain-containing protein</fullName>
    </recommendedName>
</protein>
<name>A0ABW2VW25_9ACTN</name>
<gene>
    <name evidence="2" type="ORF">ACFQZP_44860</name>
</gene>
<dbReference type="Proteomes" id="UP001596957">
    <property type="component" value="Unassembled WGS sequence"/>
</dbReference>
<proteinExistence type="predicted"/>
<evidence type="ECO:0000313" key="2">
    <source>
        <dbReference type="EMBL" id="MFD0288610.1"/>
    </source>
</evidence>
<dbReference type="RefSeq" id="WP_381253286.1">
    <property type="nucleotide sequence ID" value="NZ_JBHTBI010000009.1"/>
</dbReference>
<dbReference type="SUPFAM" id="SSF53720">
    <property type="entry name" value="ALDH-like"/>
    <property type="match status" value="1"/>
</dbReference>
<reference evidence="3" key="1">
    <citation type="journal article" date="2019" name="Int. J. Syst. Evol. Microbiol.">
        <title>The Global Catalogue of Microorganisms (GCM) 10K type strain sequencing project: providing services to taxonomists for standard genome sequencing and annotation.</title>
        <authorList>
            <consortium name="The Broad Institute Genomics Platform"/>
            <consortium name="The Broad Institute Genome Sequencing Center for Infectious Disease"/>
            <person name="Wu L."/>
            <person name="Ma J."/>
        </authorList>
    </citation>
    <scope>NUCLEOTIDE SEQUENCE [LARGE SCALE GENOMIC DNA]</scope>
    <source>
        <strain evidence="3">CGMCC 4.7198</strain>
    </source>
</reference>
<evidence type="ECO:0008006" key="4">
    <source>
        <dbReference type="Google" id="ProtNLM"/>
    </source>
</evidence>
<evidence type="ECO:0000256" key="1">
    <source>
        <dbReference type="ARBA" id="ARBA00023002"/>
    </source>
</evidence>
<comment type="caution">
    <text evidence="2">The sequence shown here is derived from an EMBL/GenBank/DDBJ whole genome shotgun (WGS) entry which is preliminary data.</text>
</comment>
<organism evidence="2 3">
    <name type="scientific">Streptomyces lutosisoli</name>
    <dbReference type="NCBI Taxonomy" id="2665721"/>
    <lineage>
        <taxon>Bacteria</taxon>
        <taxon>Bacillati</taxon>
        <taxon>Actinomycetota</taxon>
        <taxon>Actinomycetes</taxon>
        <taxon>Kitasatosporales</taxon>
        <taxon>Streptomycetaceae</taxon>
        <taxon>Streptomyces</taxon>
    </lineage>
</organism>
<keyword evidence="1" id="KW-0560">Oxidoreductase</keyword>
<dbReference type="InterPro" id="IPR016162">
    <property type="entry name" value="Ald_DH_N"/>
</dbReference>